<feature type="region of interest" description="Disordered" evidence="1">
    <location>
        <begin position="907"/>
        <end position="1015"/>
    </location>
</feature>
<feature type="compositionally biased region" description="Polar residues" evidence="1">
    <location>
        <begin position="1006"/>
        <end position="1015"/>
    </location>
</feature>
<feature type="compositionally biased region" description="Polar residues" evidence="1">
    <location>
        <begin position="577"/>
        <end position="589"/>
    </location>
</feature>
<organism evidence="3 4">
    <name type="scientific">Acacia crassicarpa</name>
    <name type="common">northern wattle</name>
    <dbReference type="NCBI Taxonomy" id="499986"/>
    <lineage>
        <taxon>Eukaryota</taxon>
        <taxon>Viridiplantae</taxon>
        <taxon>Streptophyta</taxon>
        <taxon>Embryophyta</taxon>
        <taxon>Tracheophyta</taxon>
        <taxon>Spermatophyta</taxon>
        <taxon>Magnoliopsida</taxon>
        <taxon>eudicotyledons</taxon>
        <taxon>Gunneridae</taxon>
        <taxon>Pentapetalae</taxon>
        <taxon>rosids</taxon>
        <taxon>fabids</taxon>
        <taxon>Fabales</taxon>
        <taxon>Fabaceae</taxon>
        <taxon>Caesalpinioideae</taxon>
        <taxon>mimosoid clade</taxon>
        <taxon>Acacieae</taxon>
        <taxon>Acacia</taxon>
    </lineage>
</organism>
<feature type="compositionally biased region" description="Polar residues" evidence="1">
    <location>
        <begin position="1135"/>
        <end position="1146"/>
    </location>
</feature>
<dbReference type="PANTHER" id="PTHR11477">
    <property type="entry name" value="TRANSCRIPTION FACTOR S-II ZINC FINGER DOMAIN-CONTAINING PROTEIN"/>
    <property type="match status" value="1"/>
</dbReference>
<dbReference type="PANTHER" id="PTHR11477:SF20">
    <property type="entry name" value="SPOC DOMAIN _ TRANSCRIPTION ELONGATION FACTOR S-II PROTEIN"/>
    <property type="match status" value="1"/>
</dbReference>
<proteinExistence type="predicted"/>
<dbReference type="AlphaFoldDB" id="A0AAE1MVE8"/>
<dbReference type="Proteomes" id="UP001293593">
    <property type="component" value="Unassembled WGS sequence"/>
</dbReference>
<evidence type="ECO:0000313" key="4">
    <source>
        <dbReference type="Proteomes" id="UP001293593"/>
    </source>
</evidence>
<dbReference type="SUPFAM" id="SSF46942">
    <property type="entry name" value="Elongation factor TFIIS domain 2"/>
    <property type="match status" value="1"/>
</dbReference>
<evidence type="ECO:0000256" key="1">
    <source>
        <dbReference type="SAM" id="MobiDB-lite"/>
    </source>
</evidence>
<feature type="region of interest" description="Disordered" evidence="1">
    <location>
        <begin position="625"/>
        <end position="746"/>
    </location>
</feature>
<feature type="compositionally biased region" description="Basic and acidic residues" evidence="1">
    <location>
        <begin position="703"/>
        <end position="740"/>
    </location>
</feature>
<feature type="compositionally biased region" description="Polar residues" evidence="1">
    <location>
        <begin position="1081"/>
        <end position="1092"/>
    </location>
</feature>
<evidence type="ECO:0000313" key="3">
    <source>
        <dbReference type="EMBL" id="KAK4277121.1"/>
    </source>
</evidence>
<sequence length="1146" mass="125699">MSNNLVSHQLSISSMQMSQLDPIVSKVDSLGRDTQIGLMGPGSSNPMSQQQETPNNHVGFLRATPGNPGSHGFSMPIVQSGQIDSQASGSGTHQLVAPIEQPMQMEMRLNSTVPKQLSTMPKRKAATEPLSVSSVASNKRVAQMDRPWLQQPNTSHKGSVQMHPLSNALGLQNLPASSKRKTQMESSKLGSPRSTESSKSGTPRSTEYGKSGTPRSLSSKNQNAQVQQSSKIRTESSESVRSKMRESLAAALDLVSQHSRLQDEKNNTANETGNSQVKLDNSSQCSSSATDAAQGQTQEVPRSVDSYSSVIDSFDNVEYAHSEIGCTKMLNFPHDLNCDKQDFQSSYTLTTDDVPFSDTFFVKDELLQGNGLSWVLDSDMVDMPMEQEIQTNQDQRLEPDDVGSSVRKQTINSPELLASEIEAELFKLFGGVNKKYKEKGRSLLFNLKDRNNPELREKVMSGEIPPERLCSMTAEELASKELSQWRIAKAEELAQMVVLPDSDVDIRRLVRKTHKGEFQVEVEHEDNPSVEVSGGKTLVSQSQTERKDVEGSPSKADGIKHDVTADVGKSNLRKDNSSTVSVPSNDGAVTQGLTADDALKDVDFLPPIVSLDEFMGSLHSTKSSVENTVVEPGKTAPTVEKDSPVVGTVPRSGHAGNAPNKSDGDHKTSSSVDAVQEKEVEAESGVIPPETSSSRSHAGVRPSDAHPEVRSTVDKKIADKKSASPRELKASQSLAEEKSGGSHMLSKTSVSTMISKSEFAWQGMLQLNISTTHSVISIFKSGEKTSLKDWAGFLEIKGRVRLDAFEKFLQELPMSRTRAIMVMHFVSKEDCPENEKPILREVADSYILDERVGFAEPAPGVELYFCPPHNKTVEMLSKILPMEQIEAVNSIDYGLIGINVWRKTHSTSTISPTSSSHHKHSSKKQYLSTRRQQDTNVNGNLAPKAETPRGFANTQAGPPDDDDIPPGFGPPVVRDEDDLPEFNFSGGSNPSHSVHKPFIRPAPSPFHSTSQTSHAVEQMRELVQKYGQSQVNASGNWHDDKFGATIQPWNDEDDDIPEWQPQTSQNQFHPQHNFQPPPHTLNHSYGASQSFLQAPMNMTPDQSNFRPVMVPPTQRSNLQPPPLGNTYGAPAQAPTWHQNVPRTRDF</sequence>
<protein>
    <recommendedName>
        <fullName evidence="2">TFIIS central domain-containing protein</fullName>
    </recommendedName>
</protein>
<feature type="compositionally biased region" description="Polar residues" evidence="1">
    <location>
        <begin position="925"/>
        <end position="939"/>
    </location>
</feature>
<dbReference type="InterPro" id="IPR003618">
    <property type="entry name" value="TFIIS_cen_dom"/>
</dbReference>
<dbReference type="InterPro" id="IPR012921">
    <property type="entry name" value="SPOC_C"/>
</dbReference>
<dbReference type="PROSITE" id="PS51321">
    <property type="entry name" value="TFIIS_CENTRAL"/>
    <property type="match status" value="1"/>
</dbReference>
<dbReference type="SMART" id="SM00510">
    <property type="entry name" value="TFS2M"/>
    <property type="match status" value="1"/>
</dbReference>
<keyword evidence="4" id="KW-1185">Reference proteome</keyword>
<dbReference type="Pfam" id="PF07500">
    <property type="entry name" value="TFIIS_M"/>
    <property type="match status" value="1"/>
</dbReference>
<dbReference type="GO" id="GO:0006351">
    <property type="term" value="P:DNA-templated transcription"/>
    <property type="evidence" value="ECO:0007669"/>
    <property type="project" value="InterPro"/>
</dbReference>
<gene>
    <name evidence="3" type="ORF">QN277_015168</name>
</gene>
<feature type="compositionally biased region" description="Basic and acidic residues" evidence="1">
    <location>
        <begin position="232"/>
        <end position="245"/>
    </location>
</feature>
<comment type="caution">
    <text evidence="3">The sequence shown here is derived from an EMBL/GenBank/DDBJ whole genome shotgun (WGS) entry which is preliminary data.</text>
</comment>
<feature type="region of interest" description="Disordered" evidence="1">
    <location>
        <begin position="114"/>
        <end position="139"/>
    </location>
</feature>
<feature type="region of interest" description="Disordered" evidence="1">
    <location>
        <begin position="1060"/>
        <end position="1146"/>
    </location>
</feature>
<feature type="domain" description="TFIIS central" evidence="2">
    <location>
        <begin position="380"/>
        <end position="505"/>
    </location>
</feature>
<dbReference type="CDD" id="cd21538">
    <property type="entry name" value="SPOC_TFIIS"/>
    <property type="match status" value="1"/>
</dbReference>
<dbReference type="Pfam" id="PF07744">
    <property type="entry name" value="SPOC"/>
    <property type="match status" value="1"/>
</dbReference>
<feature type="compositionally biased region" description="Low complexity" evidence="1">
    <location>
        <begin position="1065"/>
        <end position="1074"/>
    </location>
</feature>
<dbReference type="GO" id="GO:0005634">
    <property type="term" value="C:nucleus"/>
    <property type="evidence" value="ECO:0007669"/>
    <property type="project" value="TreeGrafter"/>
</dbReference>
<dbReference type="EMBL" id="JAWXYG010000003">
    <property type="protein sequence ID" value="KAK4277121.1"/>
    <property type="molecule type" value="Genomic_DNA"/>
</dbReference>
<feature type="region of interest" description="Disordered" evidence="1">
    <location>
        <begin position="523"/>
        <end position="589"/>
    </location>
</feature>
<feature type="region of interest" description="Disordered" evidence="1">
    <location>
        <begin position="174"/>
        <end position="245"/>
    </location>
</feature>
<evidence type="ECO:0000259" key="2">
    <source>
        <dbReference type="PROSITE" id="PS51321"/>
    </source>
</evidence>
<accession>A0AAE1MVE8</accession>
<dbReference type="Gene3D" id="1.10.472.30">
    <property type="entry name" value="Transcription elongation factor S-II, central domain"/>
    <property type="match status" value="1"/>
</dbReference>
<reference evidence="3" key="1">
    <citation type="submission" date="2023-10" db="EMBL/GenBank/DDBJ databases">
        <title>Chromosome-level genome of the transformable northern wattle, Acacia crassicarpa.</title>
        <authorList>
            <person name="Massaro I."/>
            <person name="Sinha N.R."/>
            <person name="Poethig S."/>
            <person name="Leichty A.R."/>
        </authorList>
    </citation>
    <scope>NUCLEOTIDE SEQUENCE</scope>
    <source>
        <strain evidence="3">Acra3RX</strain>
        <tissue evidence="3">Leaf</tissue>
    </source>
</reference>
<dbReference type="InterPro" id="IPR036575">
    <property type="entry name" value="TFIIS_cen_dom_sf"/>
</dbReference>
<feature type="region of interest" description="Disordered" evidence="1">
    <location>
        <begin position="259"/>
        <end position="304"/>
    </location>
</feature>
<feature type="compositionally biased region" description="Polar residues" evidence="1">
    <location>
        <begin position="267"/>
        <end position="304"/>
    </location>
</feature>
<name>A0AAE1MVE8_9FABA</name>
<feature type="compositionally biased region" description="Polar residues" evidence="1">
    <location>
        <begin position="213"/>
        <end position="231"/>
    </location>
</feature>
<feature type="compositionally biased region" description="Polar residues" evidence="1">
    <location>
        <begin position="184"/>
        <end position="205"/>
    </location>
</feature>